<feature type="transmembrane region" description="Helical" evidence="2">
    <location>
        <begin position="6"/>
        <end position="27"/>
    </location>
</feature>
<dbReference type="Proteomes" id="UP000315201">
    <property type="component" value="Chromosome"/>
</dbReference>
<feature type="coiled-coil region" evidence="1">
    <location>
        <begin position="70"/>
        <end position="104"/>
    </location>
</feature>
<name>A0A4Y6I5Y5_9MOLU</name>
<protein>
    <submittedName>
        <fullName evidence="3">Uncharacterized protein</fullName>
    </submittedName>
</protein>
<proteinExistence type="predicted"/>
<evidence type="ECO:0000313" key="3">
    <source>
        <dbReference type="EMBL" id="QDF64751.1"/>
    </source>
</evidence>
<gene>
    <name evidence="3" type="ORF">FIV53_00210</name>
</gene>
<evidence type="ECO:0000256" key="2">
    <source>
        <dbReference type="SAM" id="Phobius"/>
    </source>
</evidence>
<keyword evidence="2" id="KW-0812">Transmembrane</keyword>
<sequence>MQWQTILYIVLSSVLLLVVIFLFLLLLRNIYFTNKTKQVERKRIDLQRDETKNNAKIKQCSVISASDSAYKSVCEQLNNIKDQLEKQRNDLNEKIKNLNELITSRNHFKLLKQFHIFKQEIKKYQKTLAIFDNTASVFDSQWQKIDDKSTTYLDIIEEFKKILNKQKPLIKNLYPKLEEKIQITSRFNNDMDSKKYKGKFDEAQNVADAVANDLTNLYYLITQARQYEYLMYESLPNKILQTKNDKNIDKNFSSIFDEQYTKLQKLLGEWENKKYSALQGEIKNLLNSYLETVQKIKMGQEIKKLRENTNDVIFGSFVKIKDLYKKISSEIPITNIKKAYNLVENKYQKWQENRKIIKIVPTTQEYWESVCDFYFWYNMVHLNYKIEQDTSQYFNQRIFEVKQLYLETISDELIPNEQVIADYKNNLNDLFNNYFKKARSWSKVQEVWDDFVSQLSYITMALIKNKEYKNLYDKLKLIVSSNQVFLNKNNNLNKYKDKLKIIDLNIRITNNYKDAYFELKKYLKKENYNVQ</sequence>
<keyword evidence="2" id="KW-0472">Membrane</keyword>
<accession>A0A4Y6I5Y5</accession>
<keyword evidence="2" id="KW-1133">Transmembrane helix</keyword>
<dbReference type="RefSeq" id="WP_208664819.1">
    <property type="nucleotide sequence ID" value="NZ_CP041147.1"/>
</dbReference>
<evidence type="ECO:0000256" key="1">
    <source>
        <dbReference type="SAM" id="Coils"/>
    </source>
</evidence>
<keyword evidence="1" id="KW-0175">Coiled coil</keyword>
<keyword evidence="4" id="KW-1185">Reference proteome</keyword>
<organism evidence="3 4">
    <name type="scientific">Mycoplasma nasistruthionis</name>
    <dbReference type="NCBI Taxonomy" id="353852"/>
    <lineage>
        <taxon>Bacteria</taxon>
        <taxon>Bacillati</taxon>
        <taxon>Mycoplasmatota</taxon>
        <taxon>Mollicutes</taxon>
        <taxon>Mycoplasmataceae</taxon>
        <taxon>Mycoplasma</taxon>
    </lineage>
</organism>
<dbReference type="AlphaFoldDB" id="A0A4Y6I5Y5"/>
<dbReference type="EMBL" id="CP041147">
    <property type="protein sequence ID" value="QDF64751.1"/>
    <property type="molecule type" value="Genomic_DNA"/>
</dbReference>
<reference evidence="3 4" key="1">
    <citation type="submission" date="2019-06" db="EMBL/GenBank/DDBJ databases">
        <title>Mycoplasma nasistruthionis sp. nov. str Ms03.</title>
        <authorList>
            <person name="Botes A."/>
        </authorList>
    </citation>
    <scope>NUCLEOTIDE SEQUENCE [LARGE SCALE GENOMIC DNA]</scope>
    <source>
        <strain evidence="3 4">Ms03</strain>
    </source>
</reference>
<evidence type="ECO:0000313" key="4">
    <source>
        <dbReference type="Proteomes" id="UP000315201"/>
    </source>
</evidence>